<organism evidence="6 7">
    <name type="scientific">Nocardia terrae</name>
    <dbReference type="NCBI Taxonomy" id="2675851"/>
    <lineage>
        <taxon>Bacteria</taxon>
        <taxon>Bacillati</taxon>
        <taxon>Actinomycetota</taxon>
        <taxon>Actinomycetes</taxon>
        <taxon>Mycobacteriales</taxon>
        <taxon>Nocardiaceae</taxon>
        <taxon>Nocardia</taxon>
    </lineage>
</organism>
<keyword evidence="7" id="KW-1185">Reference proteome</keyword>
<accession>A0A7K1V272</accession>
<sequence length="194" mass="21018">MDGKPGLREKKKQRTRALIEGCALHLFVAQGFIETTLDQIADAAEVSNRTVNRYFATKEQLVVGGMVDPVLKDAIRNAPRELGDLAAIRAGMRNLYRNPPELQRSRFALIIKTPGLRNGLIEVVEGYVNLVGAAIAARSGRPARDVHVRTIASAAGGVMLSALADAIDCGETDLETCLRNIDLGLAQLEAWIDD</sequence>
<evidence type="ECO:0000256" key="4">
    <source>
        <dbReference type="PROSITE-ProRule" id="PRU00335"/>
    </source>
</evidence>
<dbReference type="Proteomes" id="UP000466794">
    <property type="component" value="Unassembled WGS sequence"/>
</dbReference>
<dbReference type="GO" id="GO:0003700">
    <property type="term" value="F:DNA-binding transcription factor activity"/>
    <property type="evidence" value="ECO:0007669"/>
    <property type="project" value="TreeGrafter"/>
</dbReference>
<dbReference type="GO" id="GO:0000976">
    <property type="term" value="F:transcription cis-regulatory region binding"/>
    <property type="evidence" value="ECO:0007669"/>
    <property type="project" value="TreeGrafter"/>
</dbReference>
<evidence type="ECO:0000313" key="6">
    <source>
        <dbReference type="EMBL" id="MVU80740.1"/>
    </source>
</evidence>
<dbReference type="PANTHER" id="PTHR30055">
    <property type="entry name" value="HTH-TYPE TRANSCRIPTIONAL REGULATOR RUTR"/>
    <property type="match status" value="1"/>
</dbReference>
<dbReference type="SUPFAM" id="SSF46689">
    <property type="entry name" value="Homeodomain-like"/>
    <property type="match status" value="1"/>
</dbReference>
<dbReference type="InterPro" id="IPR001647">
    <property type="entry name" value="HTH_TetR"/>
</dbReference>
<keyword evidence="1" id="KW-0805">Transcription regulation</keyword>
<dbReference type="InterPro" id="IPR023772">
    <property type="entry name" value="DNA-bd_HTH_TetR-type_CS"/>
</dbReference>
<evidence type="ECO:0000313" key="7">
    <source>
        <dbReference type="Proteomes" id="UP000466794"/>
    </source>
</evidence>
<dbReference type="EMBL" id="WRPP01000005">
    <property type="protein sequence ID" value="MVU80740.1"/>
    <property type="molecule type" value="Genomic_DNA"/>
</dbReference>
<evidence type="ECO:0000256" key="1">
    <source>
        <dbReference type="ARBA" id="ARBA00023015"/>
    </source>
</evidence>
<dbReference type="InterPro" id="IPR050109">
    <property type="entry name" value="HTH-type_TetR-like_transc_reg"/>
</dbReference>
<dbReference type="AlphaFoldDB" id="A0A7K1V272"/>
<evidence type="ECO:0000256" key="2">
    <source>
        <dbReference type="ARBA" id="ARBA00023125"/>
    </source>
</evidence>
<keyword evidence="2 4" id="KW-0238">DNA-binding</keyword>
<dbReference type="InterPro" id="IPR009057">
    <property type="entry name" value="Homeodomain-like_sf"/>
</dbReference>
<comment type="caution">
    <text evidence="6">The sequence shown here is derived from an EMBL/GenBank/DDBJ whole genome shotgun (WGS) entry which is preliminary data.</text>
</comment>
<protein>
    <submittedName>
        <fullName evidence="6">TetR family transcriptional regulator</fullName>
    </submittedName>
</protein>
<dbReference type="Pfam" id="PF00440">
    <property type="entry name" value="TetR_N"/>
    <property type="match status" value="1"/>
</dbReference>
<dbReference type="Gene3D" id="1.10.10.60">
    <property type="entry name" value="Homeodomain-like"/>
    <property type="match status" value="1"/>
</dbReference>
<feature type="DNA-binding region" description="H-T-H motif" evidence="4">
    <location>
        <begin position="36"/>
        <end position="55"/>
    </location>
</feature>
<dbReference type="InterPro" id="IPR041347">
    <property type="entry name" value="MftR_C"/>
</dbReference>
<dbReference type="RefSeq" id="WP_157390315.1">
    <property type="nucleotide sequence ID" value="NZ_WRPP01000005.1"/>
</dbReference>
<dbReference type="PANTHER" id="PTHR30055:SF238">
    <property type="entry name" value="MYCOFACTOCIN BIOSYNTHESIS TRANSCRIPTIONAL REGULATOR MFTR-RELATED"/>
    <property type="match status" value="1"/>
</dbReference>
<gene>
    <name evidence="6" type="ORF">GPX89_26240</name>
</gene>
<dbReference type="Gene3D" id="1.10.357.10">
    <property type="entry name" value="Tetracycline Repressor, domain 2"/>
    <property type="match status" value="1"/>
</dbReference>
<dbReference type="PROSITE" id="PS01081">
    <property type="entry name" value="HTH_TETR_1"/>
    <property type="match status" value="1"/>
</dbReference>
<evidence type="ECO:0000259" key="5">
    <source>
        <dbReference type="PROSITE" id="PS50977"/>
    </source>
</evidence>
<name>A0A7K1V272_9NOCA</name>
<reference evidence="6 7" key="1">
    <citation type="submission" date="2019-12" db="EMBL/GenBank/DDBJ databases">
        <title>Nocardia sp. nov. ET3-3 isolated from soil.</title>
        <authorList>
            <person name="Kanchanasin P."/>
            <person name="Tanasupawat S."/>
            <person name="Yuki M."/>
            <person name="Kudo T."/>
        </authorList>
    </citation>
    <scope>NUCLEOTIDE SEQUENCE [LARGE SCALE GENOMIC DNA]</scope>
    <source>
        <strain evidence="6 7">ET3-3</strain>
    </source>
</reference>
<dbReference type="Pfam" id="PF17754">
    <property type="entry name" value="TetR_C_14"/>
    <property type="match status" value="1"/>
</dbReference>
<keyword evidence="3" id="KW-0804">Transcription</keyword>
<feature type="domain" description="HTH tetR-type" evidence="5">
    <location>
        <begin position="13"/>
        <end position="73"/>
    </location>
</feature>
<proteinExistence type="predicted"/>
<dbReference type="PROSITE" id="PS50977">
    <property type="entry name" value="HTH_TETR_2"/>
    <property type="match status" value="1"/>
</dbReference>
<evidence type="ECO:0000256" key="3">
    <source>
        <dbReference type="ARBA" id="ARBA00023163"/>
    </source>
</evidence>